<evidence type="ECO:0000313" key="4">
    <source>
        <dbReference type="Proteomes" id="UP000007431"/>
    </source>
</evidence>
<feature type="non-terminal residue" evidence="3">
    <location>
        <position position="69"/>
    </location>
</feature>
<feature type="chain" id="PRO_5003120301" evidence="2">
    <location>
        <begin position="29"/>
        <end position="69"/>
    </location>
</feature>
<gene>
    <name evidence="3" type="ORF">SCHCODRAFT_106322</name>
</gene>
<dbReference type="HOGENOM" id="CLU_2777374_0_0_1"/>
<organism evidence="4">
    <name type="scientific">Schizophyllum commune (strain H4-8 / FGSC 9210)</name>
    <name type="common">Split gill fungus</name>
    <dbReference type="NCBI Taxonomy" id="578458"/>
    <lineage>
        <taxon>Eukaryota</taxon>
        <taxon>Fungi</taxon>
        <taxon>Dikarya</taxon>
        <taxon>Basidiomycota</taxon>
        <taxon>Agaricomycotina</taxon>
        <taxon>Agaricomycetes</taxon>
        <taxon>Agaricomycetidae</taxon>
        <taxon>Agaricales</taxon>
        <taxon>Schizophyllaceae</taxon>
        <taxon>Schizophyllum</taxon>
    </lineage>
</organism>
<accession>D8PUR1</accession>
<dbReference type="InParanoid" id="D8PUR1"/>
<feature type="compositionally biased region" description="Pro residues" evidence="1">
    <location>
        <begin position="47"/>
        <end position="69"/>
    </location>
</feature>
<evidence type="ECO:0000313" key="3">
    <source>
        <dbReference type="EMBL" id="EFJ01451.1"/>
    </source>
</evidence>
<keyword evidence="4" id="KW-1185">Reference proteome</keyword>
<dbReference type="EMBL" id="GL377303">
    <property type="protein sequence ID" value="EFJ01451.1"/>
    <property type="molecule type" value="Genomic_DNA"/>
</dbReference>
<protein>
    <submittedName>
        <fullName evidence="3">Uncharacterized protein</fullName>
    </submittedName>
</protein>
<sequence>MATAKIGTLLIRVRAFPLSFLLPSPSLAFQPLPPPRSPCNPLLLTDPPLPSSLPPPTTTTSPPLPLPTT</sequence>
<evidence type="ECO:0000256" key="1">
    <source>
        <dbReference type="SAM" id="MobiDB-lite"/>
    </source>
</evidence>
<dbReference type="Proteomes" id="UP000007431">
    <property type="component" value="Unassembled WGS sequence"/>
</dbReference>
<feature type="signal peptide" evidence="2">
    <location>
        <begin position="1"/>
        <end position="28"/>
    </location>
</feature>
<evidence type="ECO:0000256" key="2">
    <source>
        <dbReference type="SAM" id="SignalP"/>
    </source>
</evidence>
<proteinExistence type="predicted"/>
<dbReference type="AlphaFoldDB" id="D8PUR1"/>
<keyword evidence="2" id="KW-0732">Signal</keyword>
<name>D8PUR1_SCHCM</name>
<reference evidence="3 4" key="1">
    <citation type="journal article" date="2010" name="Nat. Biotechnol.">
        <title>Genome sequence of the model mushroom Schizophyllum commune.</title>
        <authorList>
            <person name="Ohm R.A."/>
            <person name="de Jong J.F."/>
            <person name="Lugones L.G."/>
            <person name="Aerts A."/>
            <person name="Kothe E."/>
            <person name="Stajich J.E."/>
            <person name="de Vries R.P."/>
            <person name="Record E."/>
            <person name="Levasseur A."/>
            <person name="Baker S.E."/>
            <person name="Bartholomew K.A."/>
            <person name="Coutinho P.M."/>
            <person name="Erdmann S."/>
            <person name="Fowler T.J."/>
            <person name="Gathman A.C."/>
            <person name="Lombard V."/>
            <person name="Henrissat B."/>
            <person name="Knabe N."/>
            <person name="Kuees U."/>
            <person name="Lilly W.W."/>
            <person name="Lindquist E."/>
            <person name="Lucas S."/>
            <person name="Magnuson J.K."/>
            <person name="Piumi F."/>
            <person name="Raudaskoski M."/>
            <person name="Salamov A."/>
            <person name="Schmutz J."/>
            <person name="Schwarze F.W.M.R."/>
            <person name="vanKuyk P.A."/>
            <person name="Horton J.S."/>
            <person name="Grigoriev I.V."/>
            <person name="Woesten H.A.B."/>
        </authorList>
    </citation>
    <scope>NUCLEOTIDE SEQUENCE [LARGE SCALE GENOMIC DNA]</scope>
    <source>
        <strain evidence="4">H4-8 / FGSC 9210</strain>
    </source>
</reference>
<feature type="region of interest" description="Disordered" evidence="1">
    <location>
        <begin position="31"/>
        <end position="69"/>
    </location>
</feature>